<evidence type="ECO:0000256" key="5">
    <source>
        <dbReference type="ARBA" id="ARBA00022840"/>
    </source>
</evidence>
<evidence type="ECO:0000259" key="8">
    <source>
        <dbReference type="Pfam" id="PF01583"/>
    </source>
</evidence>
<dbReference type="AlphaFoldDB" id="A0A098S0R7"/>
<evidence type="ECO:0000256" key="4">
    <source>
        <dbReference type="ARBA" id="ARBA00022741"/>
    </source>
</evidence>
<feature type="active site" description="Phosphoserine intermediate" evidence="6">
    <location>
        <position position="107"/>
    </location>
</feature>
<keyword evidence="10" id="KW-1185">Reference proteome</keyword>
<dbReference type="GO" id="GO:0070814">
    <property type="term" value="P:hydrogen sulfide biosynthetic process"/>
    <property type="evidence" value="ECO:0007669"/>
    <property type="project" value="UniProtKB-UniRule"/>
</dbReference>
<dbReference type="HAMAP" id="MF_00065">
    <property type="entry name" value="Adenylyl_sulf_kinase"/>
    <property type="match status" value="1"/>
</dbReference>
<dbReference type="InterPro" id="IPR027417">
    <property type="entry name" value="P-loop_NTPase"/>
</dbReference>
<evidence type="ECO:0000256" key="1">
    <source>
        <dbReference type="ARBA" id="ARBA00001823"/>
    </source>
</evidence>
<comment type="pathway">
    <text evidence="6 7">Sulfur metabolism; hydrogen sulfide biosynthesis; sulfite from sulfate: step 2/3.</text>
</comment>
<dbReference type="OrthoDB" id="9804504at2"/>
<dbReference type="GO" id="GO:0004781">
    <property type="term" value="F:sulfate adenylyltransferase (ATP) activity"/>
    <property type="evidence" value="ECO:0007669"/>
    <property type="project" value="TreeGrafter"/>
</dbReference>
<organism evidence="9 10">
    <name type="scientific">Phaeodactylibacter xiamenensis</name>
    <dbReference type="NCBI Taxonomy" id="1524460"/>
    <lineage>
        <taxon>Bacteria</taxon>
        <taxon>Pseudomonadati</taxon>
        <taxon>Bacteroidota</taxon>
        <taxon>Saprospiria</taxon>
        <taxon>Saprospirales</taxon>
        <taxon>Haliscomenobacteraceae</taxon>
        <taxon>Phaeodactylibacter</taxon>
    </lineage>
</organism>
<protein>
    <recommendedName>
        <fullName evidence="2 6">Adenylyl-sulfate kinase</fullName>
        <ecNumber evidence="2 6">2.7.1.25</ecNumber>
    </recommendedName>
    <alternativeName>
        <fullName evidence="6">APS kinase</fullName>
    </alternativeName>
    <alternativeName>
        <fullName evidence="6">ATP adenosine-5'-phosphosulfate 3'-phosphotransferase</fullName>
    </alternativeName>
    <alternativeName>
        <fullName evidence="6">Adenosine-5'-phosphosulfate kinase</fullName>
    </alternativeName>
</protein>
<evidence type="ECO:0000313" key="9">
    <source>
        <dbReference type="EMBL" id="KGE85373.1"/>
    </source>
</evidence>
<keyword evidence="5 6" id="KW-0067">ATP-binding</keyword>
<comment type="catalytic activity">
    <reaction evidence="1 6 7">
        <text>adenosine 5'-phosphosulfate + ATP = 3'-phosphoadenylyl sulfate + ADP + H(+)</text>
        <dbReference type="Rhea" id="RHEA:24152"/>
        <dbReference type="ChEBI" id="CHEBI:15378"/>
        <dbReference type="ChEBI" id="CHEBI:30616"/>
        <dbReference type="ChEBI" id="CHEBI:58243"/>
        <dbReference type="ChEBI" id="CHEBI:58339"/>
        <dbReference type="ChEBI" id="CHEBI:456216"/>
        <dbReference type="EC" id="2.7.1.25"/>
    </reaction>
</comment>
<keyword evidence="6" id="KW-0597">Phosphoprotein</keyword>
<dbReference type="GO" id="GO:0005737">
    <property type="term" value="C:cytoplasm"/>
    <property type="evidence" value="ECO:0007669"/>
    <property type="project" value="TreeGrafter"/>
</dbReference>
<evidence type="ECO:0000256" key="6">
    <source>
        <dbReference type="HAMAP-Rule" id="MF_00065"/>
    </source>
</evidence>
<evidence type="ECO:0000256" key="7">
    <source>
        <dbReference type="RuleBase" id="RU004347"/>
    </source>
</evidence>
<dbReference type="InterPro" id="IPR050512">
    <property type="entry name" value="Sulf_AdTrans/APS_kinase"/>
</dbReference>
<gene>
    <name evidence="6" type="primary">cysC</name>
    <name evidence="9" type="ORF">IX84_28150</name>
</gene>
<name>A0A098S0R7_9BACT</name>
<dbReference type="CDD" id="cd02027">
    <property type="entry name" value="APSK"/>
    <property type="match status" value="1"/>
</dbReference>
<dbReference type="GO" id="GO:0019379">
    <property type="term" value="P:sulfate assimilation, phosphoadenylyl sulfate reduction by phosphoadenylyl-sulfate reductase (thioredoxin)"/>
    <property type="evidence" value="ECO:0007669"/>
    <property type="project" value="TreeGrafter"/>
</dbReference>
<dbReference type="EMBL" id="JPOS01000090">
    <property type="protein sequence ID" value="KGE85373.1"/>
    <property type="molecule type" value="Genomic_DNA"/>
</dbReference>
<dbReference type="SUPFAM" id="SSF52540">
    <property type="entry name" value="P-loop containing nucleoside triphosphate hydrolases"/>
    <property type="match status" value="1"/>
</dbReference>
<dbReference type="EC" id="2.7.1.25" evidence="2 6"/>
<dbReference type="UniPathway" id="UPA00140">
    <property type="reaction ID" value="UER00205"/>
</dbReference>
<dbReference type="Proteomes" id="UP000029736">
    <property type="component" value="Unassembled WGS sequence"/>
</dbReference>
<dbReference type="RefSeq" id="WP_081968974.1">
    <property type="nucleotide sequence ID" value="NZ_JBKAGJ010000004.1"/>
</dbReference>
<dbReference type="NCBIfam" id="TIGR00455">
    <property type="entry name" value="apsK"/>
    <property type="match status" value="1"/>
</dbReference>
<evidence type="ECO:0000313" key="10">
    <source>
        <dbReference type="Proteomes" id="UP000029736"/>
    </source>
</evidence>
<dbReference type="InterPro" id="IPR059117">
    <property type="entry name" value="APS_kinase_dom"/>
</dbReference>
<dbReference type="Gene3D" id="3.40.50.300">
    <property type="entry name" value="P-loop containing nucleotide triphosphate hydrolases"/>
    <property type="match status" value="1"/>
</dbReference>
<feature type="binding site" evidence="6">
    <location>
        <begin position="33"/>
        <end position="40"/>
    </location>
    <ligand>
        <name>ATP</name>
        <dbReference type="ChEBI" id="CHEBI:30616"/>
    </ligand>
</feature>
<proteinExistence type="inferred from homology"/>
<dbReference type="GO" id="GO:0005524">
    <property type="term" value="F:ATP binding"/>
    <property type="evidence" value="ECO:0007669"/>
    <property type="project" value="UniProtKB-UniRule"/>
</dbReference>
<dbReference type="PANTHER" id="PTHR42700">
    <property type="entry name" value="SULFATE ADENYLYLTRANSFERASE"/>
    <property type="match status" value="1"/>
</dbReference>
<dbReference type="STRING" id="1524460.IX84_28150"/>
<keyword evidence="6 7" id="KW-0418">Kinase</keyword>
<dbReference type="GO" id="GO:0004020">
    <property type="term" value="F:adenylylsulfate kinase activity"/>
    <property type="evidence" value="ECO:0007669"/>
    <property type="project" value="UniProtKB-UniRule"/>
</dbReference>
<evidence type="ECO:0000256" key="2">
    <source>
        <dbReference type="ARBA" id="ARBA00012121"/>
    </source>
</evidence>
<dbReference type="InterPro" id="IPR002891">
    <property type="entry name" value="APS"/>
</dbReference>
<dbReference type="PANTHER" id="PTHR42700:SF1">
    <property type="entry name" value="SULFATE ADENYLYLTRANSFERASE"/>
    <property type="match status" value="1"/>
</dbReference>
<accession>A0A098S0R7</accession>
<comment type="function">
    <text evidence="6 7">Catalyzes the synthesis of activated sulfate.</text>
</comment>
<keyword evidence="4 6" id="KW-0547">Nucleotide-binding</keyword>
<keyword evidence="3 6" id="KW-0808">Transferase</keyword>
<reference evidence="9 10" key="1">
    <citation type="journal article" date="2014" name="Int. J. Syst. Evol. Microbiol.">
        <title>Phaeodactylibacter xiamenensis gen. nov., sp. nov., a member of the family Saprospiraceae isolated from the marine alga Phaeodactylum tricornutum.</title>
        <authorList>
            <person name="Chen Z.Jr."/>
            <person name="Lei X."/>
            <person name="Lai Q."/>
            <person name="Li Y."/>
            <person name="Zhang B."/>
            <person name="Zhang J."/>
            <person name="Zhang H."/>
            <person name="Yang L."/>
            <person name="Zheng W."/>
            <person name="Tian Y."/>
            <person name="Yu Z."/>
            <person name="Xu H.Jr."/>
            <person name="Zheng T."/>
        </authorList>
    </citation>
    <scope>NUCLEOTIDE SEQUENCE [LARGE SCALE GENOMIC DNA]</scope>
    <source>
        <strain evidence="9 10">KD52</strain>
    </source>
</reference>
<feature type="domain" description="APS kinase" evidence="8">
    <location>
        <begin position="26"/>
        <end position="174"/>
    </location>
</feature>
<comment type="similarity">
    <text evidence="6 7">Belongs to the APS kinase family.</text>
</comment>
<sequence>MTEHIHPIFDRLLQRSDRERRLGQRSKVLWLTGLSGSGKSTIAQHLERYLYNNGFFAQVLDGDNIRSGINNNLSFSPEDRQENIRRIAEIARLYLDSGIITLNSFISPTVEIREMARQIIGPEDFLEIYINAPLEVCESRDVKGLYEKARAGQIKGFTGIDAPYEPPLHPALEIKTDEQSLEESVEAVFQFLKPHIELPKA</sequence>
<comment type="caution">
    <text evidence="9">The sequence shown here is derived from an EMBL/GenBank/DDBJ whole genome shotgun (WGS) entry which is preliminary data.</text>
</comment>
<evidence type="ECO:0000256" key="3">
    <source>
        <dbReference type="ARBA" id="ARBA00022679"/>
    </source>
</evidence>
<dbReference type="GO" id="GO:0010134">
    <property type="term" value="P:sulfate assimilation via adenylyl sulfate reduction"/>
    <property type="evidence" value="ECO:0007669"/>
    <property type="project" value="TreeGrafter"/>
</dbReference>
<dbReference type="NCBIfam" id="NF003013">
    <property type="entry name" value="PRK03846.1"/>
    <property type="match status" value="1"/>
</dbReference>
<dbReference type="Pfam" id="PF01583">
    <property type="entry name" value="APS_kinase"/>
    <property type="match status" value="1"/>
</dbReference>